<protein>
    <recommendedName>
        <fullName evidence="3">Tc1-like transposase DDE domain-containing protein</fullName>
    </recommendedName>
</protein>
<reference evidence="1" key="3">
    <citation type="submission" date="2025-09" db="UniProtKB">
        <authorList>
            <consortium name="Ensembl"/>
        </authorList>
    </citation>
    <scope>IDENTIFICATION</scope>
</reference>
<proteinExistence type="predicted"/>
<name>A0AAZ3P0K5_ONCTS</name>
<sequence>MTMREAKEDLFASADNSPITEALSSVAWRRLAWPPQFTTMTQHTSRLCKGYLTKKEIDGVLHQMTWSPQPPDLNPIEMVWDDLNCRVKEKKPTTPSKLLEKHSR</sequence>
<dbReference type="Ensembl" id="ENSOTST00005170981.1">
    <property type="protein sequence ID" value="ENSOTSP00005110046.1"/>
    <property type="gene ID" value="ENSOTSG00005065871.1"/>
</dbReference>
<dbReference type="GeneTree" id="ENSGT01140000282930"/>
<accession>A0AAZ3P0K5</accession>
<evidence type="ECO:0000313" key="1">
    <source>
        <dbReference type="Ensembl" id="ENSOTSP00005110046.1"/>
    </source>
</evidence>
<dbReference type="AlphaFoldDB" id="A0AAZ3P0K5"/>
<evidence type="ECO:0008006" key="3">
    <source>
        <dbReference type="Google" id="ProtNLM"/>
    </source>
</evidence>
<reference evidence="2" key="1">
    <citation type="journal article" date="2018" name="PLoS ONE">
        <title>Chinook salmon (Oncorhynchus tshawytscha) genome and transcriptome.</title>
        <authorList>
            <person name="Christensen K.A."/>
            <person name="Leong J.S."/>
            <person name="Sakhrani D."/>
            <person name="Biagi C.A."/>
            <person name="Minkley D.R."/>
            <person name="Withler R.E."/>
            <person name="Rondeau E.B."/>
            <person name="Koop B.F."/>
            <person name="Devlin R.H."/>
        </authorList>
    </citation>
    <scope>NUCLEOTIDE SEQUENCE [LARGE SCALE GENOMIC DNA]</scope>
</reference>
<dbReference type="Proteomes" id="UP000694402">
    <property type="component" value="Unassembled WGS sequence"/>
</dbReference>
<dbReference type="Gene3D" id="3.30.420.10">
    <property type="entry name" value="Ribonuclease H-like superfamily/Ribonuclease H"/>
    <property type="match status" value="1"/>
</dbReference>
<evidence type="ECO:0000313" key="2">
    <source>
        <dbReference type="Proteomes" id="UP000694402"/>
    </source>
</evidence>
<keyword evidence="2" id="KW-1185">Reference proteome</keyword>
<dbReference type="GO" id="GO:0003676">
    <property type="term" value="F:nucleic acid binding"/>
    <property type="evidence" value="ECO:0007669"/>
    <property type="project" value="InterPro"/>
</dbReference>
<reference evidence="1" key="2">
    <citation type="submission" date="2025-08" db="UniProtKB">
        <authorList>
            <consortium name="Ensembl"/>
        </authorList>
    </citation>
    <scope>IDENTIFICATION</scope>
</reference>
<organism evidence="1 2">
    <name type="scientific">Oncorhynchus tshawytscha</name>
    <name type="common">Chinook salmon</name>
    <name type="synonym">Salmo tshawytscha</name>
    <dbReference type="NCBI Taxonomy" id="74940"/>
    <lineage>
        <taxon>Eukaryota</taxon>
        <taxon>Metazoa</taxon>
        <taxon>Chordata</taxon>
        <taxon>Craniata</taxon>
        <taxon>Vertebrata</taxon>
        <taxon>Euteleostomi</taxon>
        <taxon>Actinopterygii</taxon>
        <taxon>Neopterygii</taxon>
        <taxon>Teleostei</taxon>
        <taxon>Protacanthopterygii</taxon>
        <taxon>Salmoniformes</taxon>
        <taxon>Salmonidae</taxon>
        <taxon>Salmoninae</taxon>
        <taxon>Oncorhynchus</taxon>
    </lineage>
</organism>
<dbReference type="InterPro" id="IPR036397">
    <property type="entry name" value="RNaseH_sf"/>
</dbReference>